<keyword evidence="4" id="KW-0067">ATP-binding</keyword>
<dbReference type="InterPro" id="IPR011009">
    <property type="entry name" value="Kinase-like_dom_sf"/>
</dbReference>
<evidence type="ECO:0000313" key="9">
    <source>
        <dbReference type="Proteomes" id="UP001597375"/>
    </source>
</evidence>
<dbReference type="SUPFAM" id="SSF56112">
    <property type="entry name" value="Protein kinase-like (PK-like)"/>
    <property type="match status" value="1"/>
</dbReference>
<gene>
    <name evidence="8" type="ORF">ACFSSA_10955</name>
</gene>
<sequence>MEDRYEIKGKIGQGGLGAVYRAHDVRMNRDVAIKRIIANSEDAEISEESTRQLLKEAGSLASLQHPNIVTIYDVGSDEDGPYVVMELLAGETLEDIILKGSFTWSDFRELAMQVLEALIAAQELHLVHRDLKPSNIMLTWLPSGKFQVKIVDFGLAKLSAKPSLQTTDQSDGVFGSIYFMAPEQFERVPIDARTDLYAIGCVFYYALTGYYPFDGETAAEVMASHLQHYVNPLQEVRDGIPLWACDWIMWHINRNPSDRPESARQALQNFVENDAAQPSPPMSTGTPSPAPEQPKRPKLVIPGAAPVPEVVPEVTPTQPVKTASAPKALAPPEGSKPSVHTTAQVVQASRAATGLVTPTSSGAPISPPATAPVIPTAKPTQPAASSPPSTPAVTPPTGPKLTPAPTNAATPGKKAVSPIGSKPPATKVSTPQKGLSSSGKVVLGIGTAIVVLILAFVLMQKMRANAEAKTYNSMIEYVAKGDATELPVDKDKLEMLLRAATSVASNKNRYVIYKALFLAKSTDGTDIDARIAEFATTQTMIPDVRVVLIRDVLRKRGNPAIIGTLLDFAESTNEPNAAVAAIEACRFMSDEQQLPAFINIIKTTSNDLIRKAAEENAATIIEKSSSKNSLAADLISAYGAAENDVIRHSMLRLLGRVGGDFALSFAKENLFSKDMKDNIAAIVALATWSGNEGYKLLIEYLASSPEVQLRDRAYDSAIQYAAASPDKVEQNWTLLSEQTKTQNEQLKLIRGLANVDPAPWAFAILENLTKTADSDKVIDLAQRAIQRLKEVQKTKGGK</sequence>
<evidence type="ECO:0000313" key="8">
    <source>
        <dbReference type="EMBL" id="MFD2257195.1"/>
    </source>
</evidence>
<evidence type="ECO:0000256" key="4">
    <source>
        <dbReference type="ARBA" id="ARBA00022840"/>
    </source>
</evidence>
<feature type="region of interest" description="Disordered" evidence="5">
    <location>
        <begin position="356"/>
        <end position="435"/>
    </location>
</feature>
<dbReference type="GO" id="GO:0016301">
    <property type="term" value="F:kinase activity"/>
    <property type="evidence" value="ECO:0007669"/>
    <property type="project" value="UniProtKB-KW"/>
</dbReference>
<dbReference type="InterPro" id="IPR016024">
    <property type="entry name" value="ARM-type_fold"/>
</dbReference>
<dbReference type="RefSeq" id="WP_386820482.1">
    <property type="nucleotide sequence ID" value="NZ_JBHUIT010000022.1"/>
</dbReference>
<keyword evidence="1" id="KW-0808">Transferase</keyword>
<evidence type="ECO:0000256" key="6">
    <source>
        <dbReference type="SAM" id="Phobius"/>
    </source>
</evidence>
<evidence type="ECO:0000256" key="3">
    <source>
        <dbReference type="ARBA" id="ARBA00022777"/>
    </source>
</evidence>
<dbReference type="SMART" id="SM00220">
    <property type="entry name" value="S_TKc"/>
    <property type="match status" value="1"/>
</dbReference>
<dbReference type="EMBL" id="JBHUIT010000022">
    <property type="protein sequence ID" value="MFD2257195.1"/>
    <property type="molecule type" value="Genomic_DNA"/>
</dbReference>
<comment type="caution">
    <text evidence="8">The sequence shown here is derived from an EMBL/GenBank/DDBJ whole genome shotgun (WGS) entry which is preliminary data.</text>
</comment>
<keyword evidence="2" id="KW-0547">Nucleotide-binding</keyword>
<feature type="compositionally biased region" description="Low complexity" evidence="5">
    <location>
        <begin position="375"/>
        <end position="387"/>
    </location>
</feature>
<dbReference type="Gene3D" id="1.10.510.10">
    <property type="entry name" value="Transferase(Phosphotransferase) domain 1"/>
    <property type="match status" value="1"/>
</dbReference>
<keyword evidence="9" id="KW-1185">Reference proteome</keyword>
<name>A0ABW5D9F7_9BACT</name>
<reference evidence="9" key="1">
    <citation type="journal article" date="2019" name="Int. J. Syst. Evol. Microbiol.">
        <title>The Global Catalogue of Microorganisms (GCM) 10K type strain sequencing project: providing services to taxonomists for standard genome sequencing and annotation.</title>
        <authorList>
            <consortium name="The Broad Institute Genomics Platform"/>
            <consortium name="The Broad Institute Genome Sequencing Center for Infectious Disease"/>
            <person name="Wu L."/>
            <person name="Ma J."/>
        </authorList>
    </citation>
    <scope>NUCLEOTIDE SEQUENCE [LARGE SCALE GENOMIC DNA]</scope>
    <source>
        <strain evidence="9">CGMCC 4.7106</strain>
    </source>
</reference>
<feature type="compositionally biased region" description="Pro residues" evidence="5">
    <location>
        <begin position="388"/>
        <end position="398"/>
    </location>
</feature>
<dbReference type="PANTHER" id="PTHR43289">
    <property type="entry name" value="MITOGEN-ACTIVATED PROTEIN KINASE KINASE KINASE 20-RELATED"/>
    <property type="match status" value="1"/>
</dbReference>
<accession>A0ABW5D9F7</accession>
<evidence type="ECO:0000256" key="2">
    <source>
        <dbReference type="ARBA" id="ARBA00022741"/>
    </source>
</evidence>
<dbReference type="PROSITE" id="PS00108">
    <property type="entry name" value="PROTEIN_KINASE_ST"/>
    <property type="match status" value="1"/>
</dbReference>
<feature type="region of interest" description="Disordered" evidence="5">
    <location>
        <begin position="273"/>
        <end position="342"/>
    </location>
</feature>
<dbReference type="CDD" id="cd14014">
    <property type="entry name" value="STKc_PknB_like"/>
    <property type="match status" value="1"/>
</dbReference>
<keyword evidence="3 8" id="KW-0418">Kinase</keyword>
<dbReference type="Gene3D" id="3.30.200.20">
    <property type="entry name" value="Phosphorylase Kinase, domain 1"/>
    <property type="match status" value="1"/>
</dbReference>
<protein>
    <submittedName>
        <fullName evidence="8">Protein kinase</fullName>
    </submittedName>
</protein>
<dbReference type="InterPro" id="IPR000719">
    <property type="entry name" value="Prot_kinase_dom"/>
</dbReference>
<dbReference type="Gene3D" id="1.25.10.10">
    <property type="entry name" value="Leucine-rich Repeat Variant"/>
    <property type="match status" value="1"/>
</dbReference>
<dbReference type="InterPro" id="IPR011989">
    <property type="entry name" value="ARM-like"/>
</dbReference>
<evidence type="ECO:0000256" key="5">
    <source>
        <dbReference type="SAM" id="MobiDB-lite"/>
    </source>
</evidence>
<feature type="transmembrane region" description="Helical" evidence="6">
    <location>
        <begin position="441"/>
        <end position="459"/>
    </location>
</feature>
<evidence type="ECO:0000256" key="1">
    <source>
        <dbReference type="ARBA" id="ARBA00022679"/>
    </source>
</evidence>
<dbReference type="PROSITE" id="PS50011">
    <property type="entry name" value="PROTEIN_KINASE_DOM"/>
    <property type="match status" value="1"/>
</dbReference>
<keyword evidence="6" id="KW-1133">Transmembrane helix</keyword>
<dbReference type="SUPFAM" id="SSF48371">
    <property type="entry name" value="ARM repeat"/>
    <property type="match status" value="1"/>
</dbReference>
<keyword evidence="6" id="KW-0812">Transmembrane</keyword>
<evidence type="ECO:0000259" key="7">
    <source>
        <dbReference type="PROSITE" id="PS50011"/>
    </source>
</evidence>
<feature type="compositionally biased region" description="Low complexity" evidence="5">
    <location>
        <begin position="306"/>
        <end position="320"/>
    </location>
</feature>
<dbReference type="Proteomes" id="UP001597375">
    <property type="component" value="Unassembled WGS sequence"/>
</dbReference>
<proteinExistence type="predicted"/>
<keyword evidence="6" id="KW-0472">Membrane</keyword>
<organism evidence="8 9">
    <name type="scientific">Luteolibacter algae</name>
    <dbReference type="NCBI Taxonomy" id="454151"/>
    <lineage>
        <taxon>Bacteria</taxon>
        <taxon>Pseudomonadati</taxon>
        <taxon>Verrucomicrobiota</taxon>
        <taxon>Verrucomicrobiia</taxon>
        <taxon>Verrucomicrobiales</taxon>
        <taxon>Verrucomicrobiaceae</taxon>
        <taxon>Luteolibacter</taxon>
    </lineage>
</organism>
<dbReference type="InterPro" id="IPR008271">
    <property type="entry name" value="Ser/Thr_kinase_AS"/>
</dbReference>
<dbReference type="Pfam" id="PF00069">
    <property type="entry name" value="Pkinase"/>
    <property type="match status" value="1"/>
</dbReference>
<dbReference type="PANTHER" id="PTHR43289:SF34">
    <property type="entry name" value="SERINE_THREONINE-PROTEIN KINASE YBDM-RELATED"/>
    <property type="match status" value="1"/>
</dbReference>
<feature type="domain" description="Protein kinase" evidence="7">
    <location>
        <begin position="5"/>
        <end position="271"/>
    </location>
</feature>